<name>A0A9X2LIP0_9ACTN</name>
<gene>
    <name evidence="1" type="ORF">NQU55_17420</name>
</gene>
<dbReference type="RefSeq" id="WP_256790810.1">
    <property type="nucleotide sequence ID" value="NZ_JANIID010000014.1"/>
</dbReference>
<dbReference type="SUPFAM" id="SSF47095">
    <property type="entry name" value="HMG-box"/>
    <property type="match status" value="1"/>
</dbReference>
<sequence>MAEPYVGFEEFVTPGRSADRARALHGVLQRLAAGGAGDALQEMAREVLTGRIGLRDAVRVGTYAEALGEGVRALSEAWRALPEEERARYADEARRTLDAARGDGAVPPYPC</sequence>
<keyword evidence="2" id="KW-1185">Reference proteome</keyword>
<accession>A0A9X2LIP0</accession>
<evidence type="ECO:0000313" key="1">
    <source>
        <dbReference type="EMBL" id="MCQ8771532.1"/>
    </source>
</evidence>
<reference evidence="1" key="1">
    <citation type="submission" date="2022-06" db="EMBL/GenBank/DDBJ databases">
        <title>WGS of actinobacteria.</title>
        <authorList>
            <person name="Thawai C."/>
        </authorList>
    </citation>
    <scope>NUCLEOTIDE SEQUENCE</scope>
    <source>
        <strain evidence="1">AA8</strain>
    </source>
</reference>
<comment type="caution">
    <text evidence="1">The sequence shown here is derived from an EMBL/GenBank/DDBJ whole genome shotgun (WGS) entry which is preliminary data.</text>
</comment>
<proteinExistence type="predicted"/>
<organism evidence="1 2">
    <name type="scientific">Streptomyces telluris</name>
    <dbReference type="NCBI Taxonomy" id="2720021"/>
    <lineage>
        <taxon>Bacteria</taxon>
        <taxon>Bacillati</taxon>
        <taxon>Actinomycetota</taxon>
        <taxon>Actinomycetes</taxon>
        <taxon>Kitasatosporales</taxon>
        <taxon>Streptomycetaceae</taxon>
        <taxon>Streptomyces</taxon>
    </lineage>
</organism>
<dbReference type="CDD" id="cd00084">
    <property type="entry name" value="HMG-box_SF"/>
    <property type="match status" value="1"/>
</dbReference>
<evidence type="ECO:0000313" key="2">
    <source>
        <dbReference type="Proteomes" id="UP001142374"/>
    </source>
</evidence>
<dbReference type="EMBL" id="JANIID010000014">
    <property type="protein sequence ID" value="MCQ8771532.1"/>
    <property type="molecule type" value="Genomic_DNA"/>
</dbReference>
<dbReference type="AlphaFoldDB" id="A0A9X2LIP0"/>
<protein>
    <submittedName>
        <fullName evidence="1">HMG-box domain-containing protein</fullName>
    </submittedName>
</protein>
<dbReference type="InterPro" id="IPR036910">
    <property type="entry name" value="HMG_box_dom_sf"/>
</dbReference>
<dbReference type="Proteomes" id="UP001142374">
    <property type="component" value="Unassembled WGS sequence"/>
</dbReference>